<organism evidence="3 4">
    <name type="scientific">Elysia crispata</name>
    <name type="common">lettuce slug</name>
    <dbReference type="NCBI Taxonomy" id="231223"/>
    <lineage>
        <taxon>Eukaryota</taxon>
        <taxon>Metazoa</taxon>
        <taxon>Spiralia</taxon>
        <taxon>Lophotrochozoa</taxon>
        <taxon>Mollusca</taxon>
        <taxon>Gastropoda</taxon>
        <taxon>Heterobranchia</taxon>
        <taxon>Euthyneura</taxon>
        <taxon>Panpulmonata</taxon>
        <taxon>Sacoglossa</taxon>
        <taxon>Placobranchoidea</taxon>
        <taxon>Plakobranchidae</taxon>
        <taxon>Elysia</taxon>
    </lineage>
</organism>
<evidence type="ECO:0000256" key="2">
    <source>
        <dbReference type="SAM" id="Phobius"/>
    </source>
</evidence>
<evidence type="ECO:0000313" key="4">
    <source>
        <dbReference type="Proteomes" id="UP001283361"/>
    </source>
</evidence>
<keyword evidence="2" id="KW-0812">Transmembrane</keyword>
<evidence type="ECO:0000256" key="1">
    <source>
        <dbReference type="SAM" id="MobiDB-lite"/>
    </source>
</evidence>
<keyword evidence="2" id="KW-1133">Transmembrane helix</keyword>
<accession>A0AAE0Z4Y8</accession>
<protein>
    <submittedName>
        <fullName evidence="3">Uncharacterized protein</fullName>
    </submittedName>
</protein>
<feature type="transmembrane region" description="Helical" evidence="2">
    <location>
        <begin position="12"/>
        <end position="29"/>
    </location>
</feature>
<evidence type="ECO:0000313" key="3">
    <source>
        <dbReference type="EMBL" id="KAK3762858.1"/>
    </source>
</evidence>
<sequence>MSLVVPELTLPVVLLPMTSPSMFILLTTISPRAVALKPHSLTPEDVWEAPNETPSWAASSVPSGVSQEDLADAQHTKALVDRWQRERGEVQQNLEFASSTKGDLWLRWGKQWLLLTNKNKPGEFLAPSTLKRYRVDVAKALGVYKSTDLSPQDAAELKKTDQQVGEAASDIETAPLEDLGPTIIKHVIVSSVCALWFELLTCTNYHGACMSTLVNFIFTSHDLTMWENYYLSGCVAEFKRYLQAIIAWKRKIVSFLTFMVAAFLAAQLLLYLPGPTTVIKKGGLRSMLQEDTIEPPSYPKDILANLRHLPEAPKTPEDIASPQLGVNFDKDSILLKKSEAPAFQEFKLPPKPGGSVFLKQKHPPLLLTPQKVGGVVLPVPISSVGKTASNAASPQTPPRRAKNRSSKSVGVELTGKLIPKSVQNKDGYQILVKTVPEIKREQSGGMEGSFGKTEDKASNQKLLEGSRENVELKTSNQKSVGTSWNLVGKKDEKQPSVPSVITYRQQPQAKKWIVLDGGHQPCSDVTVYTAGQPDWHVMLVNNGDAAVKGCRPEVCQVQYVSDLNQAYLKAISYGAGVIVLADCLSRYPQLDQDFRLNDLYQYGMYYNATNMFNPYHYAGYEAVFPKVNSAWDRPINGQPDGSTPLTPPTPNAEMYFLSDFGRVSFRQGFRLGEDICACEDASSFDPTGEEILNNPVVVGDNTLVHLGTGPYVALPDAFYWLFVPRGLSGDALESFRTFWLHALKKAGLIHTGYFRTNALLASLGGDSSKSLKPCVNVTNPRTSVDMTSGNIHSPFSATLRTAFHCVQHTSCMSHMDETACATHLSVEVLRCLTPVGLEESYIQDHIKALSAWFTKLQKLKVPLPQPRPLPVAEQIKNTFKVKYNLNRQQLYRSSKPNSAAKTRELQEIKRSVIDPMVKKCPNLTHSGFRFPDSWTSRYTKNSDIALVVTVNYEFLYKTIAHVEFVHRQSFRFILYCGPNMTAFNSFVKQHGGLDHVTFIDGGWSGSNGWHTIYRCLTLVMKMRLPVKGYLQVGEDVLINSKNLASQPRDKVMILKYYSKRNLSVVEETENWYHWNKPWGREALINLMAQLRTSAKFASSSTDARTIFGDDVYGLSNEEFRSPVPGRTSRDLKRATSRFLENYSANIGSLDIVIHRATDFFFVPETWREDYIILAEIFQYTGVIIEFAFPMLHLGMIRKENANYVRGASLWREERSAPWKFYHENLAFLHPFKSMKNLETHEGREFFCDNFLERYEAWVHS</sequence>
<dbReference type="AlphaFoldDB" id="A0AAE0Z4Y8"/>
<dbReference type="PANTHER" id="PTHR31362">
    <property type="entry name" value="GLYCOSYLTRANSFERASE STELLO1-RELATED"/>
    <property type="match status" value="1"/>
</dbReference>
<keyword evidence="4" id="KW-1185">Reference proteome</keyword>
<feature type="region of interest" description="Disordered" evidence="1">
    <location>
        <begin position="385"/>
        <end position="410"/>
    </location>
</feature>
<feature type="compositionally biased region" description="Polar residues" evidence="1">
    <location>
        <begin position="385"/>
        <end position="394"/>
    </location>
</feature>
<feature type="transmembrane region" description="Helical" evidence="2">
    <location>
        <begin position="252"/>
        <end position="272"/>
    </location>
</feature>
<reference evidence="3" key="1">
    <citation type="journal article" date="2023" name="G3 (Bethesda)">
        <title>A reference genome for the long-term kleptoplast-retaining sea slug Elysia crispata morphotype clarki.</title>
        <authorList>
            <person name="Eastman K.E."/>
            <person name="Pendleton A.L."/>
            <person name="Shaikh M.A."/>
            <person name="Suttiyut T."/>
            <person name="Ogas R."/>
            <person name="Tomko P."/>
            <person name="Gavelis G."/>
            <person name="Widhalm J.R."/>
            <person name="Wisecaver J.H."/>
        </authorList>
    </citation>
    <scope>NUCLEOTIDE SEQUENCE</scope>
    <source>
        <strain evidence="3">ECLA1</strain>
    </source>
</reference>
<dbReference type="EMBL" id="JAWDGP010004629">
    <property type="protein sequence ID" value="KAK3762858.1"/>
    <property type="molecule type" value="Genomic_DNA"/>
</dbReference>
<proteinExistence type="predicted"/>
<dbReference type="PANTHER" id="PTHR31362:SF0">
    <property type="entry name" value="EXOSTOSIN DOMAIN-CONTAINING PROTEIN-RELATED"/>
    <property type="match status" value="1"/>
</dbReference>
<dbReference type="Proteomes" id="UP001283361">
    <property type="component" value="Unassembled WGS sequence"/>
</dbReference>
<name>A0AAE0Z4Y8_9GAST</name>
<gene>
    <name evidence="3" type="ORF">RRG08_027638</name>
</gene>
<dbReference type="InterPro" id="IPR005049">
    <property type="entry name" value="STL-like"/>
</dbReference>
<keyword evidence="2" id="KW-0472">Membrane</keyword>
<comment type="caution">
    <text evidence="3">The sequence shown here is derived from an EMBL/GenBank/DDBJ whole genome shotgun (WGS) entry which is preliminary data.</text>
</comment>